<comment type="caution">
    <text evidence="1">The sequence shown here is derived from an EMBL/GenBank/DDBJ whole genome shotgun (WGS) entry which is preliminary data.</text>
</comment>
<dbReference type="InterPro" id="IPR010349">
    <property type="entry name" value="Asparaginase_II"/>
</dbReference>
<organism evidence="1 2">
    <name type="scientific">Eiseniibacteriota bacterium</name>
    <dbReference type="NCBI Taxonomy" id="2212470"/>
    <lineage>
        <taxon>Bacteria</taxon>
        <taxon>Candidatus Eiseniibacteriota</taxon>
    </lineage>
</organism>
<proteinExistence type="predicted"/>
<dbReference type="EMBL" id="JACQAY010000313">
    <property type="protein sequence ID" value="MBI3540478.1"/>
    <property type="molecule type" value="Genomic_DNA"/>
</dbReference>
<evidence type="ECO:0000313" key="1">
    <source>
        <dbReference type="EMBL" id="MBI3540478.1"/>
    </source>
</evidence>
<sequence length="338" mass="35791">MRLQIDVVVWRGSIPESRHRVQAAVCAAAGRLEAATDQPELLTTFRSAAKPFQLLPLVERGHADRWRFGDEELAVMAASHTGSPAHVALVRGILERIGLSERHLACGYHDPIDPESLAIVRSRPDERSPVYNNCSGKHAGMLCLALSEGWPVEGYGRADHPVQLLMRGTVGEACGIDPDALAVAVDGCSVSVFGLPLSGMARAYARLAAAREDGDARERALARIRGAMCRHPRAVGGEGRFSTVLMERTGGRIVAKGGAEGLECAGIPERGLGLALKAEDGAARGVGPATLALLELLGDLTEAEIAALRESRRPIVHNHAGLEVGSLEAVVKVLTPAM</sequence>
<gene>
    <name evidence="1" type="ORF">HY076_09420</name>
</gene>
<dbReference type="Proteomes" id="UP000807850">
    <property type="component" value="Unassembled WGS sequence"/>
</dbReference>
<dbReference type="PANTHER" id="PTHR42110:SF1">
    <property type="entry name" value="L-ASPARAGINASE, PUTATIVE (AFU_ORTHOLOGUE AFUA_3G11890)-RELATED"/>
    <property type="match status" value="1"/>
</dbReference>
<reference evidence="1" key="1">
    <citation type="submission" date="2020-07" db="EMBL/GenBank/DDBJ databases">
        <title>Huge and variable diversity of episymbiotic CPR bacteria and DPANN archaea in groundwater ecosystems.</title>
        <authorList>
            <person name="He C.Y."/>
            <person name="Keren R."/>
            <person name="Whittaker M."/>
            <person name="Farag I.F."/>
            <person name="Doudna J."/>
            <person name="Cate J.H.D."/>
            <person name="Banfield J.F."/>
        </authorList>
    </citation>
    <scope>NUCLEOTIDE SEQUENCE</scope>
    <source>
        <strain evidence="1">NC_groundwater_928_Pr1_S-0.2um_72_17</strain>
    </source>
</reference>
<name>A0A9D6L7R3_UNCEI</name>
<protein>
    <submittedName>
        <fullName evidence="1">Asparaginase</fullName>
    </submittedName>
</protein>
<accession>A0A9D6L7R3</accession>
<evidence type="ECO:0000313" key="2">
    <source>
        <dbReference type="Proteomes" id="UP000807850"/>
    </source>
</evidence>
<dbReference type="AlphaFoldDB" id="A0A9D6L7R3"/>
<dbReference type="Pfam" id="PF06089">
    <property type="entry name" value="Asparaginase_II"/>
    <property type="match status" value="1"/>
</dbReference>
<dbReference type="PANTHER" id="PTHR42110">
    <property type="entry name" value="L-ASPARAGINASE, PUTATIVE (AFU_ORTHOLOGUE AFUA_3G11890)-RELATED"/>
    <property type="match status" value="1"/>
</dbReference>